<sequence length="278" mass="31119">MGKNKKDWARLWKPVKESRVSLYKAEIQTFSFKKHSHESYALGVIEDGVQQFRLGGAKRVAPASAMIAINPGEVHDGESAVPDGCRYRVAYFNDELLSDIFFGLYGDRRSVSYFKSPVLFDRDVSSALLHAHQFMEGAQKNMLAAESLMMQVVAEVFLRHGDESRSPCPVIRNTEAVKKAVNYIRKNAAENISVNDIAAVAGLSPYYFLRQFKAITGLPPHAYLMQCRVYLARRAVDQGVPLLDAALQAGFADQAHFSRSFKAIHGFSPSQYQKDLHI</sequence>
<dbReference type="Pfam" id="PF02311">
    <property type="entry name" value="AraC_binding"/>
    <property type="match status" value="1"/>
</dbReference>
<dbReference type="PROSITE" id="PS00041">
    <property type="entry name" value="HTH_ARAC_FAMILY_1"/>
    <property type="match status" value="1"/>
</dbReference>
<evidence type="ECO:0000256" key="1">
    <source>
        <dbReference type="ARBA" id="ARBA00023015"/>
    </source>
</evidence>
<accession>C6C089</accession>
<keyword evidence="7" id="KW-1185">Reference proteome</keyword>
<dbReference type="HOGENOM" id="CLU_000445_88_16_7"/>
<dbReference type="Gene3D" id="1.10.10.60">
    <property type="entry name" value="Homeodomain-like"/>
    <property type="match status" value="2"/>
</dbReference>
<dbReference type="eggNOG" id="COG2207">
    <property type="taxonomic scope" value="Bacteria"/>
</dbReference>
<dbReference type="Pfam" id="PF12833">
    <property type="entry name" value="HTH_18"/>
    <property type="match status" value="1"/>
</dbReference>
<keyword evidence="4" id="KW-0804">Transcription</keyword>
<dbReference type="OrthoDB" id="112032at2"/>
<dbReference type="AlphaFoldDB" id="C6C089"/>
<dbReference type="SUPFAM" id="SSF46689">
    <property type="entry name" value="Homeodomain-like"/>
    <property type="match status" value="2"/>
</dbReference>
<dbReference type="KEGG" id="dsa:Desal_2908"/>
<evidence type="ECO:0000256" key="2">
    <source>
        <dbReference type="ARBA" id="ARBA00023125"/>
    </source>
</evidence>
<feature type="domain" description="HTH araC/xylS-type" evidence="5">
    <location>
        <begin position="178"/>
        <end position="275"/>
    </location>
</feature>
<keyword evidence="2" id="KW-0238">DNA-binding</keyword>
<dbReference type="STRING" id="526222.Desal_2908"/>
<dbReference type="GO" id="GO:0043565">
    <property type="term" value="F:sequence-specific DNA binding"/>
    <property type="evidence" value="ECO:0007669"/>
    <property type="project" value="InterPro"/>
</dbReference>
<dbReference type="SMART" id="SM00342">
    <property type="entry name" value="HTH_ARAC"/>
    <property type="match status" value="1"/>
</dbReference>
<dbReference type="InterPro" id="IPR018060">
    <property type="entry name" value="HTH_AraC"/>
</dbReference>
<gene>
    <name evidence="6" type="ordered locus">Desal_2908</name>
</gene>
<dbReference type="InterPro" id="IPR009057">
    <property type="entry name" value="Homeodomain-like_sf"/>
</dbReference>
<reference evidence="6 7" key="1">
    <citation type="submission" date="2009-06" db="EMBL/GenBank/DDBJ databases">
        <title>Complete sequence of Desulfovibrio salexigens DSM 2638.</title>
        <authorList>
            <consortium name="US DOE Joint Genome Institute"/>
            <person name="Lucas S."/>
            <person name="Copeland A."/>
            <person name="Lapidus A."/>
            <person name="Glavina del Rio T."/>
            <person name="Tice H."/>
            <person name="Bruce D."/>
            <person name="Goodwin L."/>
            <person name="Pitluck S."/>
            <person name="Munk A.C."/>
            <person name="Brettin T."/>
            <person name="Detter J.C."/>
            <person name="Han C."/>
            <person name="Tapia R."/>
            <person name="Larimer F."/>
            <person name="Land M."/>
            <person name="Hauser L."/>
            <person name="Kyrpides N."/>
            <person name="Anderson I."/>
            <person name="Wall J.D."/>
            <person name="Arkin A.P."/>
            <person name="Dehal P."/>
            <person name="Chivian D."/>
            <person name="Giles B."/>
            <person name="Hazen T.C."/>
        </authorList>
    </citation>
    <scope>NUCLEOTIDE SEQUENCE [LARGE SCALE GENOMIC DNA]</scope>
    <source>
        <strain evidence="7">ATCC 14822 / DSM 2638 / NCIMB 8403 / VKM B-1763</strain>
    </source>
</reference>
<dbReference type="Proteomes" id="UP000002601">
    <property type="component" value="Chromosome"/>
</dbReference>
<dbReference type="InterPro" id="IPR037923">
    <property type="entry name" value="HTH-like"/>
</dbReference>
<protein>
    <submittedName>
        <fullName evidence="6">Transcriptional regulator, AraC family</fullName>
    </submittedName>
</protein>
<organism evidence="6 7">
    <name type="scientific">Maridesulfovibrio salexigens (strain ATCC 14822 / DSM 2638 / NCIMB 8403 / VKM B-1763)</name>
    <name type="common">Desulfovibrio salexigens</name>
    <dbReference type="NCBI Taxonomy" id="526222"/>
    <lineage>
        <taxon>Bacteria</taxon>
        <taxon>Pseudomonadati</taxon>
        <taxon>Thermodesulfobacteriota</taxon>
        <taxon>Desulfovibrionia</taxon>
        <taxon>Desulfovibrionales</taxon>
        <taxon>Desulfovibrionaceae</taxon>
        <taxon>Maridesulfovibrio</taxon>
    </lineage>
</organism>
<dbReference type="SUPFAM" id="SSF51215">
    <property type="entry name" value="Regulatory protein AraC"/>
    <property type="match status" value="1"/>
</dbReference>
<dbReference type="InterPro" id="IPR050204">
    <property type="entry name" value="AraC_XylS_family_regulators"/>
</dbReference>
<evidence type="ECO:0000313" key="6">
    <source>
        <dbReference type="EMBL" id="ACS80960.1"/>
    </source>
</evidence>
<dbReference type="PROSITE" id="PS01124">
    <property type="entry name" value="HTH_ARAC_FAMILY_2"/>
    <property type="match status" value="1"/>
</dbReference>
<dbReference type="InterPro" id="IPR018062">
    <property type="entry name" value="HTH_AraC-typ_CS"/>
</dbReference>
<keyword evidence="1" id="KW-0805">Transcription regulation</keyword>
<dbReference type="PRINTS" id="PR00032">
    <property type="entry name" value="HTHARAC"/>
</dbReference>
<dbReference type="InterPro" id="IPR003313">
    <property type="entry name" value="AraC-bd"/>
</dbReference>
<dbReference type="PANTHER" id="PTHR46796">
    <property type="entry name" value="HTH-TYPE TRANSCRIPTIONAL ACTIVATOR RHAS-RELATED"/>
    <property type="match status" value="1"/>
</dbReference>
<keyword evidence="3" id="KW-0010">Activator</keyword>
<evidence type="ECO:0000259" key="5">
    <source>
        <dbReference type="PROSITE" id="PS01124"/>
    </source>
</evidence>
<name>C6C089_MARSD</name>
<evidence type="ECO:0000313" key="7">
    <source>
        <dbReference type="Proteomes" id="UP000002601"/>
    </source>
</evidence>
<dbReference type="PANTHER" id="PTHR46796:SF2">
    <property type="entry name" value="TRANSCRIPTIONAL REGULATORY PROTEIN"/>
    <property type="match status" value="1"/>
</dbReference>
<evidence type="ECO:0000256" key="3">
    <source>
        <dbReference type="ARBA" id="ARBA00023159"/>
    </source>
</evidence>
<dbReference type="RefSeq" id="WP_015852776.1">
    <property type="nucleotide sequence ID" value="NC_012881.1"/>
</dbReference>
<dbReference type="EMBL" id="CP001649">
    <property type="protein sequence ID" value="ACS80960.1"/>
    <property type="molecule type" value="Genomic_DNA"/>
</dbReference>
<evidence type="ECO:0000256" key="4">
    <source>
        <dbReference type="ARBA" id="ARBA00023163"/>
    </source>
</evidence>
<proteinExistence type="predicted"/>
<dbReference type="InterPro" id="IPR020449">
    <property type="entry name" value="Tscrpt_reg_AraC-type_HTH"/>
</dbReference>
<dbReference type="GO" id="GO:0003700">
    <property type="term" value="F:DNA-binding transcription factor activity"/>
    <property type="evidence" value="ECO:0007669"/>
    <property type="project" value="InterPro"/>
</dbReference>